<dbReference type="PANTHER" id="PTHR12924">
    <property type="entry name" value="TRANSLOCON-ASSOCIATED PROTEIN, ALPHA SUBUNIT"/>
    <property type="match status" value="1"/>
</dbReference>
<comment type="similarity">
    <text evidence="7">Belongs to the TRAP-alpha family.</text>
</comment>
<keyword evidence="11" id="KW-1185">Reference proteome</keyword>
<organism evidence="10 11">
    <name type="scientific">Chlamydomonas eustigma</name>
    <dbReference type="NCBI Taxonomy" id="1157962"/>
    <lineage>
        <taxon>Eukaryota</taxon>
        <taxon>Viridiplantae</taxon>
        <taxon>Chlorophyta</taxon>
        <taxon>core chlorophytes</taxon>
        <taxon>Chlorophyceae</taxon>
        <taxon>CS clade</taxon>
        <taxon>Chlamydomonadales</taxon>
        <taxon>Chlamydomonadaceae</taxon>
        <taxon>Chlamydomonas</taxon>
    </lineage>
</organism>
<proteinExistence type="inferred from homology"/>
<evidence type="ECO:0000256" key="3">
    <source>
        <dbReference type="ARBA" id="ARBA00022729"/>
    </source>
</evidence>
<sequence>MLLILISAAILAIVNGQQTGSAPHPLSILPPPGDIITGYFFPDHSVKHFAAGKPVSVVLGIHNDASELYNITAIMGSLNTPTDFSIFIQNFTQQIYHQVVLSGQEISIDYTFMPDPRLEPRDFVVALTVFYQDKTGQFYSNTFFNQTVEIIDDKKLVDWDLISMFVILAGLAAGAVYLIYMSVVPHLASMGIMNKKTKKMKKVETSKADDAEEWIKGSNYEAHKKKRAAASSGKKGTAGKS</sequence>
<dbReference type="OrthoDB" id="1926781at2759"/>
<feature type="signal peptide" evidence="9">
    <location>
        <begin position="1"/>
        <end position="16"/>
    </location>
</feature>
<dbReference type="PANTHER" id="PTHR12924:SF0">
    <property type="entry name" value="TRANSLOCON-ASSOCIATED PROTEIN SUBUNIT ALPHA"/>
    <property type="match status" value="1"/>
</dbReference>
<feature type="chain" id="PRO_5012874388" description="Translocon-associated protein subunit alpha" evidence="9">
    <location>
        <begin position="17"/>
        <end position="241"/>
    </location>
</feature>
<evidence type="ECO:0000256" key="6">
    <source>
        <dbReference type="ARBA" id="ARBA00023136"/>
    </source>
</evidence>
<gene>
    <name evidence="10" type="ORF">CEUSTIGMA_g3252.t1</name>
</gene>
<dbReference type="Pfam" id="PF03896">
    <property type="entry name" value="TRAP_alpha"/>
    <property type="match status" value="1"/>
</dbReference>
<comment type="caution">
    <text evidence="10">The sequence shown here is derived from an EMBL/GenBank/DDBJ whole genome shotgun (WGS) entry which is preliminary data.</text>
</comment>
<comment type="function">
    <text evidence="7">TRAP proteins are part of a complex whose function is to bind calcium to the ER membrane and thereby regulate the retention of ER resident proteins. May be involved in the recycling of the translocation apparatus after completion of the translocation process or may function as a membrane-bound chaperone facilitating folding of translocated proteins.</text>
</comment>
<keyword evidence="5 7" id="KW-1133">Transmembrane helix</keyword>
<evidence type="ECO:0000256" key="4">
    <source>
        <dbReference type="ARBA" id="ARBA00022824"/>
    </source>
</evidence>
<dbReference type="AlphaFoldDB" id="A0A250WYN8"/>
<evidence type="ECO:0000313" key="11">
    <source>
        <dbReference type="Proteomes" id="UP000232323"/>
    </source>
</evidence>
<feature type="compositionally biased region" description="Low complexity" evidence="8">
    <location>
        <begin position="229"/>
        <end position="241"/>
    </location>
</feature>
<dbReference type="GO" id="GO:0005789">
    <property type="term" value="C:endoplasmic reticulum membrane"/>
    <property type="evidence" value="ECO:0007669"/>
    <property type="project" value="UniProtKB-SubCell"/>
</dbReference>
<keyword evidence="6 7" id="KW-0472">Membrane</keyword>
<dbReference type="InterPro" id="IPR005595">
    <property type="entry name" value="TRAP_alpha"/>
</dbReference>
<evidence type="ECO:0000313" key="10">
    <source>
        <dbReference type="EMBL" id="GAX75809.1"/>
    </source>
</evidence>
<keyword evidence="2 7" id="KW-0812">Transmembrane</keyword>
<comment type="subunit">
    <text evidence="7">Heterotetramer of TRAP-alpha, TRAP-beta, TRAP-delta and TRAP-gamma.</text>
</comment>
<evidence type="ECO:0000256" key="5">
    <source>
        <dbReference type="ARBA" id="ARBA00022989"/>
    </source>
</evidence>
<feature type="transmembrane region" description="Helical" evidence="7">
    <location>
        <begin position="161"/>
        <end position="192"/>
    </location>
</feature>
<dbReference type="EMBL" id="BEGY01000014">
    <property type="protein sequence ID" value="GAX75809.1"/>
    <property type="molecule type" value="Genomic_DNA"/>
</dbReference>
<evidence type="ECO:0000256" key="9">
    <source>
        <dbReference type="SAM" id="SignalP"/>
    </source>
</evidence>
<keyword evidence="7" id="KW-0106">Calcium</keyword>
<evidence type="ECO:0000256" key="1">
    <source>
        <dbReference type="ARBA" id="ARBA00004115"/>
    </source>
</evidence>
<comment type="subcellular location">
    <subcellularLocation>
        <location evidence="1 7">Endoplasmic reticulum membrane</location>
        <topology evidence="1 7">Single-pass type I membrane protein</topology>
    </subcellularLocation>
</comment>
<protein>
    <recommendedName>
        <fullName evidence="7">Translocon-associated protein subunit alpha</fullName>
        <shortName evidence="7">TRAP-alpha</shortName>
    </recommendedName>
    <alternativeName>
        <fullName evidence="7">Signal sequence receptor subunit alpha</fullName>
    </alternativeName>
</protein>
<comment type="domain">
    <text evidence="7">Shows a remarkable charge distribution with the N-terminus being highly negatively charged, and the cytoplasmic C-terminus positively charged.</text>
</comment>
<evidence type="ECO:0000256" key="2">
    <source>
        <dbReference type="ARBA" id="ARBA00022692"/>
    </source>
</evidence>
<feature type="region of interest" description="Disordered" evidence="8">
    <location>
        <begin position="222"/>
        <end position="241"/>
    </location>
</feature>
<keyword evidence="4 7" id="KW-0256">Endoplasmic reticulum</keyword>
<reference evidence="10 11" key="1">
    <citation type="submission" date="2017-08" db="EMBL/GenBank/DDBJ databases">
        <title>Acidophilic green algal genome provides insights into adaptation to an acidic environment.</title>
        <authorList>
            <person name="Hirooka S."/>
            <person name="Hirose Y."/>
            <person name="Kanesaki Y."/>
            <person name="Higuchi S."/>
            <person name="Fujiwara T."/>
            <person name="Onuma R."/>
            <person name="Era A."/>
            <person name="Ohbayashi R."/>
            <person name="Uzuka A."/>
            <person name="Nozaki H."/>
            <person name="Yoshikawa H."/>
            <person name="Miyagishima S.Y."/>
        </authorList>
    </citation>
    <scope>NUCLEOTIDE SEQUENCE [LARGE SCALE GENOMIC DNA]</scope>
    <source>
        <strain evidence="10 11">NIES-2499</strain>
    </source>
</reference>
<evidence type="ECO:0000256" key="8">
    <source>
        <dbReference type="SAM" id="MobiDB-lite"/>
    </source>
</evidence>
<dbReference type="STRING" id="1157962.A0A250WYN8"/>
<name>A0A250WYN8_9CHLO</name>
<dbReference type="Proteomes" id="UP000232323">
    <property type="component" value="Unassembled WGS sequence"/>
</dbReference>
<evidence type="ECO:0000256" key="7">
    <source>
        <dbReference type="RuleBase" id="RU368074"/>
    </source>
</evidence>
<accession>A0A250WYN8</accession>
<keyword evidence="3 7" id="KW-0732">Signal</keyword>